<keyword evidence="7" id="KW-1185">Reference proteome</keyword>
<feature type="transmembrane region" description="Helical" evidence="5">
    <location>
        <begin position="442"/>
        <end position="460"/>
    </location>
</feature>
<feature type="transmembrane region" description="Helical" evidence="5">
    <location>
        <begin position="62"/>
        <end position="86"/>
    </location>
</feature>
<dbReference type="EMBL" id="BAAAZN010000001">
    <property type="protein sequence ID" value="GAA3525716.1"/>
    <property type="molecule type" value="Genomic_DNA"/>
</dbReference>
<comment type="caution">
    <text evidence="6">The sequence shown here is derived from an EMBL/GenBank/DDBJ whole genome shotgun (WGS) entry which is preliminary data.</text>
</comment>
<keyword evidence="2 5" id="KW-0812">Transmembrane</keyword>
<keyword evidence="4 5" id="KW-0472">Membrane</keyword>
<feature type="transmembrane region" description="Helical" evidence="5">
    <location>
        <begin position="254"/>
        <end position="275"/>
    </location>
</feature>
<accession>A0ABP6V052</accession>
<dbReference type="PANTHER" id="PTHR47547:SF1">
    <property type="entry name" value="ASPARTATE-PROTON SYMPORTER"/>
    <property type="match status" value="1"/>
</dbReference>
<reference evidence="7" key="1">
    <citation type="journal article" date="2019" name="Int. J. Syst. Evol. Microbiol.">
        <title>The Global Catalogue of Microorganisms (GCM) 10K type strain sequencing project: providing services to taxonomists for standard genome sequencing and annotation.</title>
        <authorList>
            <consortium name="The Broad Institute Genomics Platform"/>
            <consortium name="The Broad Institute Genome Sequencing Center for Infectious Disease"/>
            <person name="Wu L."/>
            <person name="Ma J."/>
        </authorList>
    </citation>
    <scope>NUCLEOTIDE SEQUENCE [LARGE SCALE GENOMIC DNA]</scope>
    <source>
        <strain evidence="7">JCM 16898</strain>
    </source>
</reference>
<feature type="transmembrane region" description="Helical" evidence="5">
    <location>
        <begin position="152"/>
        <end position="173"/>
    </location>
</feature>
<feature type="transmembrane region" description="Helical" evidence="5">
    <location>
        <begin position="35"/>
        <end position="56"/>
    </location>
</feature>
<name>A0ABP6V052_9PSEU</name>
<dbReference type="InterPro" id="IPR052962">
    <property type="entry name" value="AA_Transporter_AGT"/>
</dbReference>
<evidence type="ECO:0000313" key="7">
    <source>
        <dbReference type="Proteomes" id="UP001500689"/>
    </source>
</evidence>
<dbReference type="Proteomes" id="UP001500689">
    <property type="component" value="Unassembled WGS sequence"/>
</dbReference>
<feature type="transmembrane region" description="Helical" evidence="5">
    <location>
        <begin position="211"/>
        <end position="234"/>
    </location>
</feature>
<feature type="transmembrane region" description="Helical" evidence="5">
    <location>
        <begin position="355"/>
        <end position="375"/>
    </location>
</feature>
<feature type="transmembrane region" description="Helical" evidence="5">
    <location>
        <begin position="497"/>
        <end position="517"/>
    </location>
</feature>
<dbReference type="Gene3D" id="1.20.1740.10">
    <property type="entry name" value="Amino acid/polyamine transporter I"/>
    <property type="match status" value="1"/>
</dbReference>
<evidence type="ECO:0000256" key="1">
    <source>
        <dbReference type="ARBA" id="ARBA00004141"/>
    </source>
</evidence>
<feature type="transmembrane region" description="Helical" evidence="5">
    <location>
        <begin position="180"/>
        <end position="199"/>
    </location>
</feature>
<evidence type="ECO:0000256" key="5">
    <source>
        <dbReference type="SAM" id="Phobius"/>
    </source>
</evidence>
<dbReference type="Pfam" id="PF13520">
    <property type="entry name" value="AA_permease_2"/>
    <property type="match status" value="1"/>
</dbReference>
<evidence type="ECO:0000256" key="3">
    <source>
        <dbReference type="ARBA" id="ARBA00022989"/>
    </source>
</evidence>
<dbReference type="InterPro" id="IPR002293">
    <property type="entry name" value="AA/rel_permease1"/>
</dbReference>
<sequence length="545" mass="56697">MDPAQSTSDAGGDDAATVSAADDGRLKRALGTPSLAMLTFSSVIGSGWLLSPYTVAKAAGPAALLTWVIGGAATLLVCLVFIDLAFRNPMSGGNVRWPRMAAGPLVGTAVSWAVLLQAVFAGPSESTAVAQYLGRWLPGLITQEALSWRGRLFAAALLLLFCSASFFGVVFITRLNNVVTAVKLVVPAATVILLLSSGFDTGNYTVGGGFAPYGVSAALTAVVGGGVVYAFTGINGAAVMSGEARDPRKSVPRATLIVLAGSLLLYLGLQAAMIYSPPSGLLNSGWHGLNLTSPLAQLAGLLGLGWLSTVLIADAVFSPSGSMLMGTSIKARYTYGAAQNGLLPRLFTRVNRRWGVPWIALSFNALVGVVVILGFGSWESIVSSISFFYGLSYAVVSVAATVLHRTETGRGWLGRWSIPVGAASFVLSGLILYWSGWPKVRIAVPLLLIGFVIYSVRHFVRGARETVPLRQGSWLLGWVLLVGALSAFGSFQGTGAIAAPYDTVVAGVLSAVAWWAAHRSGVRYRLGSAGGSTVDSPARQAVRAG</sequence>
<protein>
    <submittedName>
        <fullName evidence="6">APC family permease</fullName>
    </submittedName>
</protein>
<dbReference type="PIRSF" id="PIRSF006060">
    <property type="entry name" value="AA_transporter"/>
    <property type="match status" value="1"/>
</dbReference>
<feature type="transmembrane region" description="Helical" evidence="5">
    <location>
        <begin position="381"/>
        <end position="404"/>
    </location>
</feature>
<comment type="subcellular location">
    <subcellularLocation>
        <location evidence="1">Membrane</location>
        <topology evidence="1">Multi-pass membrane protein</topology>
    </subcellularLocation>
</comment>
<gene>
    <name evidence="6" type="ORF">GCM10022222_05780</name>
</gene>
<dbReference type="PANTHER" id="PTHR47547">
    <property type="match status" value="1"/>
</dbReference>
<proteinExistence type="predicted"/>
<dbReference type="RefSeq" id="WP_344854915.1">
    <property type="nucleotide sequence ID" value="NZ_BAAAZN010000001.1"/>
</dbReference>
<evidence type="ECO:0000256" key="4">
    <source>
        <dbReference type="ARBA" id="ARBA00023136"/>
    </source>
</evidence>
<organism evidence="6 7">
    <name type="scientific">Amycolatopsis ultiminotia</name>
    <dbReference type="NCBI Taxonomy" id="543629"/>
    <lineage>
        <taxon>Bacteria</taxon>
        <taxon>Bacillati</taxon>
        <taxon>Actinomycetota</taxon>
        <taxon>Actinomycetes</taxon>
        <taxon>Pseudonocardiales</taxon>
        <taxon>Pseudonocardiaceae</taxon>
        <taxon>Amycolatopsis</taxon>
    </lineage>
</organism>
<feature type="transmembrane region" description="Helical" evidence="5">
    <location>
        <begin position="416"/>
        <end position="436"/>
    </location>
</feature>
<keyword evidence="3 5" id="KW-1133">Transmembrane helix</keyword>
<feature type="transmembrane region" description="Helical" evidence="5">
    <location>
        <begin position="472"/>
        <end position="491"/>
    </location>
</feature>
<evidence type="ECO:0000313" key="6">
    <source>
        <dbReference type="EMBL" id="GAA3525716.1"/>
    </source>
</evidence>
<evidence type="ECO:0000256" key="2">
    <source>
        <dbReference type="ARBA" id="ARBA00022692"/>
    </source>
</evidence>
<feature type="transmembrane region" description="Helical" evidence="5">
    <location>
        <begin position="295"/>
        <end position="317"/>
    </location>
</feature>